<name>A0A0C2XX18_HEBCY</name>
<dbReference type="Proteomes" id="UP000053424">
    <property type="component" value="Unassembled WGS sequence"/>
</dbReference>
<feature type="compositionally biased region" description="Polar residues" evidence="1">
    <location>
        <begin position="117"/>
        <end position="133"/>
    </location>
</feature>
<reference evidence="2 3" key="1">
    <citation type="submission" date="2014-04" db="EMBL/GenBank/DDBJ databases">
        <authorList>
            <consortium name="DOE Joint Genome Institute"/>
            <person name="Kuo A."/>
            <person name="Gay G."/>
            <person name="Dore J."/>
            <person name="Kohler A."/>
            <person name="Nagy L.G."/>
            <person name="Floudas D."/>
            <person name="Copeland A."/>
            <person name="Barry K.W."/>
            <person name="Cichocki N."/>
            <person name="Veneault-Fourrey C."/>
            <person name="LaButti K."/>
            <person name="Lindquist E.A."/>
            <person name="Lipzen A."/>
            <person name="Lundell T."/>
            <person name="Morin E."/>
            <person name="Murat C."/>
            <person name="Sun H."/>
            <person name="Tunlid A."/>
            <person name="Henrissat B."/>
            <person name="Grigoriev I.V."/>
            <person name="Hibbett D.S."/>
            <person name="Martin F."/>
            <person name="Nordberg H.P."/>
            <person name="Cantor M.N."/>
            <person name="Hua S.X."/>
        </authorList>
    </citation>
    <scope>NUCLEOTIDE SEQUENCE [LARGE SCALE GENOMIC DNA]</scope>
    <source>
        <strain evidence="3">h7</strain>
    </source>
</reference>
<evidence type="ECO:0000256" key="1">
    <source>
        <dbReference type="SAM" id="MobiDB-lite"/>
    </source>
</evidence>
<dbReference type="EMBL" id="KN831778">
    <property type="protein sequence ID" value="KIM42183.1"/>
    <property type="molecule type" value="Genomic_DNA"/>
</dbReference>
<feature type="compositionally biased region" description="Polar residues" evidence="1">
    <location>
        <begin position="35"/>
        <end position="60"/>
    </location>
</feature>
<accession>A0A0C2XX18</accession>
<reference evidence="3" key="2">
    <citation type="submission" date="2015-01" db="EMBL/GenBank/DDBJ databases">
        <title>Evolutionary Origins and Diversification of the Mycorrhizal Mutualists.</title>
        <authorList>
            <consortium name="DOE Joint Genome Institute"/>
            <consortium name="Mycorrhizal Genomics Consortium"/>
            <person name="Kohler A."/>
            <person name="Kuo A."/>
            <person name="Nagy L.G."/>
            <person name="Floudas D."/>
            <person name="Copeland A."/>
            <person name="Barry K.W."/>
            <person name="Cichocki N."/>
            <person name="Veneault-Fourrey C."/>
            <person name="LaButti K."/>
            <person name="Lindquist E.A."/>
            <person name="Lipzen A."/>
            <person name="Lundell T."/>
            <person name="Morin E."/>
            <person name="Murat C."/>
            <person name="Riley R."/>
            <person name="Ohm R."/>
            <person name="Sun H."/>
            <person name="Tunlid A."/>
            <person name="Henrissat B."/>
            <person name="Grigoriev I.V."/>
            <person name="Hibbett D.S."/>
            <person name="Martin F."/>
        </authorList>
    </citation>
    <scope>NUCLEOTIDE SEQUENCE [LARGE SCALE GENOMIC DNA]</scope>
    <source>
        <strain evidence="3">h7</strain>
    </source>
</reference>
<feature type="region of interest" description="Disordered" evidence="1">
    <location>
        <begin position="1"/>
        <end position="180"/>
    </location>
</feature>
<dbReference type="AlphaFoldDB" id="A0A0C2XX18"/>
<keyword evidence="3" id="KW-1185">Reference proteome</keyword>
<organism evidence="2 3">
    <name type="scientific">Hebeloma cylindrosporum</name>
    <dbReference type="NCBI Taxonomy" id="76867"/>
    <lineage>
        <taxon>Eukaryota</taxon>
        <taxon>Fungi</taxon>
        <taxon>Dikarya</taxon>
        <taxon>Basidiomycota</taxon>
        <taxon>Agaricomycotina</taxon>
        <taxon>Agaricomycetes</taxon>
        <taxon>Agaricomycetidae</taxon>
        <taxon>Agaricales</taxon>
        <taxon>Agaricineae</taxon>
        <taxon>Hymenogastraceae</taxon>
        <taxon>Hebeloma</taxon>
    </lineage>
</organism>
<feature type="compositionally biased region" description="Low complexity" evidence="1">
    <location>
        <begin position="7"/>
        <end position="20"/>
    </location>
</feature>
<gene>
    <name evidence="2" type="ORF">M413DRAFT_128840</name>
</gene>
<protein>
    <submittedName>
        <fullName evidence="2">Uncharacterized protein</fullName>
    </submittedName>
</protein>
<dbReference type="HOGENOM" id="CLU_1090110_0_0_1"/>
<sequence length="255" mass="26500">MSGHGQGPSTSKSPSGSGSQNPRSHLSSDPRWRQGASNPARSANATGNTDTSHPSSSTGIGSLPPRPTTVAKELSPRTAKPNYGYYRDSTLSSSMHIPPRQAIPGPTPNNAPLKVTATKTSSKPSLASKSAGSTRADDGTSGGGGGIGGTESLSQATPSRPRFQPPKVAGRPGDARVSPASGRIVSMDSISRAGLATTSNAVASKSMARHAPRVCFEYKESRQWICKNYNVVYVRIQIQQIDRECTNLAGDAPSS</sequence>
<proteinExistence type="predicted"/>
<evidence type="ECO:0000313" key="2">
    <source>
        <dbReference type="EMBL" id="KIM42183.1"/>
    </source>
</evidence>
<evidence type="ECO:0000313" key="3">
    <source>
        <dbReference type="Proteomes" id="UP000053424"/>
    </source>
</evidence>
<feature type="compositionally biased region" description="Gly residues" evidence="1">
    <location>
        <begin position="140"/>
        <end position="149"/>
    </location>
</feature>